<dbReference type="SUPFAM" id="SSF109604">
    <property type="entry name" value="HD-domain/PDEase-like"/>
    <property type="match status" value="2"/>
</dbReference>
<organism evidence="2 3">
    <name type="scientific">Taurinivorans muris</name>
    <dbReference type="NCBI Taxonomy" id="2787751"/>
    <lineage>
        <taxon>Bacteria</taxon>
        <taxon>Pseudomonadati</taxon>
        <taxon>Thermodesulfobacteriota</taxon>
        <taxon>Desulfovibrionia</taxon>
        <taxon>Desulfovibrionales</taxon>
        <taxon>Desulfovibrionaceae</taxon>
        <taxon>Taurinivorans</taxon>
    </lineage>
</organism>
<proteinExistence type="predicted"/>
<gene>
    <name evidence="2" type="ORF">JBF11_00225</name>
</gene>
<dbReference type="Gene3D" id="1.10.3210.10">
    <property type="entry name" value="Hypothetical protein af1432"/>
    <property type="match status" value="2"/>
</dbReference>
<name>A0ABY5Y0W1_9BACT</name>
<dbReference type="EMBL" id="CP065938">
    <property type="protein sequence ID" value="UWX05793.1"/>
    <property type="molecule type" value="Genomic_DNA"/>
</dbReference>
<protein>
    <submittedName>
        <fullName evidence="2">HD domain-containing protein</fullName>
    </submittedName>
</protein>
<dbReference type="InterPro" id="IPR006674">
    <property type="entry name" value="HD_domain"/>
</dbReference>
<evidence type="ECO:0000259" key="1">
    <source>
        <dbReference type="Pfam" id="PF13023"/>
    </source>
</evidence>
<evidence type="ECO:0000313" key="2">
    <source>
        <dbReference type="EMBL" id="UWX05793.1"/>
    </source>
</evidence>
<evidence type="ECO:0000313" key="3">
    <source>
        <dbReference type="Proteomes" id="UP001058120"/>
    </source>
</evidence>
<reference evidence="2" key="1">
    <citation type="submission" date="2020-12" db="EMBL/GenBank/DDBJ databases">
        <title>Taurinivorans muris gen. nov., sp. nov., fundamental and realized metabolic niche of a ubiquitous sulfidogenic bacterium in the murine intestine.</title>
        <authorList>
            <person name="Ye H."/>
            <person name="Hanson B.T."/>
            <person name="Loy A."/>
        </authorList>
    </citation>
    <scope>NUCLEOTIDE SEQUENCE</scope>
    <source>
        <strain evidence="2">LT0009</strain>
    </source>
</reference>
<keyword evidence="3" id="KW-1185">Reference proteome</keyword>
<dbReference type="Pfam" id="PF13023">
    <property type="entry name" value="HD_3"/>
    <property type="match status" value="1"/>
</dbReference>
<feature type="domain" description="HD" evidence="1">
    <location>
        <begin position="207"/>
        <end position="393"/>
    </location>
</feature>
<dbReference type="RefSeq" id="WP_334315383.1">
    <property type="nucleotide sequence ID" value="NZ_CP065938.1"/>
</dbReference>
<dbReference type="Proteomes" id="UP001058120">
    <property type="component" value="Chromosome"/>
</dbReference>
<accession>A0ABY5Y0W1</accession>
<sequence>MTKIRKSFLQFIFSGSLMRRWNDKLRPVELYEVDKQAHKMITAFLLYKLKSRDLEDDIALELGVEIIEGCIFDYMYRLVITDIKPPVFYQIRENREHFEQLTNWVFAELEPLVKPINEDFWKRFVAYHTDALDFQDNNPAKRILTASHLFASKWEFNLIRSLNFFDEELRDIDLSFTEQLQSMKDVQGVSDLLNNAGNPFARVANLCGQLRFQIRWSQTARVPETSVLGHMFIVGLIAYMMSIEQGLSKARAVNNFFCGLFHDLPELLTRDIINPVKKSVKELPEIIHQYEKDELERRILDPLRSAGYEDIVNCLSYYLGVGYSSEFLEQYQDELGIVHTLDEYGQMQEFNEDRYNGKDGKLIKACDSLAALLEVYTSIYHGVASPHLHDAMARLRTECKQYQFGEFDLRALLADFN</sequence>